<evidence type="ECO:0000313" key="2">
    <source>
        <dbReference type="EMBL" id="KAF2744948.1"/>
    </source>
</evidence>
<protein>
    <submittedName>
        <fullName evidence="2">Uncharacterized protein</fullName>
    </submittedName>
</protein>
<dbReference type="EMBL" id="MU006585">
    <property type="protein sequence ID" value="KAF2744948.1"/>
    <property type="molecule type" value="Genomic_DNA"/>
</dbReference>
<evidence type="ECO:0000256" key="1">
    <source>
        <dbReference type="SAM" id="Phobius"/>
    </source>
</evidence>
<dbReference type="OrthoDB" id="4191440at2759"/>
<dbReference type="Proteomes" id="UP000799440">
    <property type="component" value="Unassembled WGS sequence"/>
</dbReference>
<dbReference type="AlphaFoldDB" id="A0A6A6V312"/>
<keyword evidence="1" id="KW-0812">Transmembrane</keyword>
<organism evidence="2 3">
    <name type="scientific">Sporormia fimetaria CBS 119925</name>
    <dbReference type="NCBI Taxonomy" id="1340428"/>
    <lineage>
        <taxon>Eukaryota</taxon>
        <taxon>Fungi</taxon>
        <taxon>Dikarya</taxon>
        <taxon>Ascomycota</taxon>
        <taxon>Pezizomycotina</taxon>
        <taxon>Dothideomycetes</taxon>
        <taxon>Pleosporomycetidae</taxon>
        <taxon>Pleosporales</taxon>
        <taxon>Sporormiaceae</taxon>
        <taxon>Sporormia</taxon>
    </lineage>
</organism>
<accession>A0A6A6V312</accession>
<keyword evidence="1" id="KW-0472">Membrane</keyword>
<name>A0A6A6V312_9PLEO</name>
<sequence>MVTYSFFWTIASIVSIFLLPFPLPWFLGIGDVAIIALMGVIFHGFGKYVNNSISSCTELPGPHNWQRPQGASESFFDALARLDPATSESQEACKSFLWKSNPLAFALMGMYATLAGINLLFGLCIFRRSRSGFRSLTQSGLRTQRAICWYFIAATLSLPVGLFRKLPYSLKAPIRYRSRYAWKSFLHAQHMAQHWLKQRLGTRTAFAPSNFVSDSVLPQPPIARFLGIYDILIQVARHSHYGDLLNLSLTSKRVREAIFPVADRAYRLSRLAH</sequence>
<proteinExistence type="predicted"/>
<feature type="transmembrane region" description="Helical" evidence="1">
    <location>
        <begin position="147"/>
        <end position="163"/>
    </location>
</feature>
<reference evidence="2" key="1">
    <citation type="journal article" date="2020" name="Stud. Mycol.">
        <title>101 Dothideomycetes genomes: a test case for predicting lifestyles and emergence of pathogens.</title>
        <authorList>
            <person name="Haridas S."/>
            <person name="Albert R."/>
            <person name="Binder M."/>
            <person name="Bloem J."/>
            <person name="Labutti K."/>
            <person name="Salamov A."/>
            <person name="Andreopoulos B."/>
            <person name="Baker S."/>
            <person name="Barry K."/>
            <person name="Bills G."/>
            <person name="Bluhm B."/>
            <person name="Cannon C."/>
            <person name="Castanera R."/>
            <person name="Culley D."/>
            <person name="Daum C."/>
            <person name="Ezra D."/>
            <person name="Gonzalez J."/>
            <person name="Henrissat B."/>
            <person name="Kuo A."/>
            <person name="Liang C."/>
            <person name="Lipzen A."/>
            <person name="Lutzoni F."/>
            <person name="Magnuson J."/>
            <person name="Mondo S."/>
            <person name="Nolan M."/>
            <person name="Ohm R."/>
            <person name="Pangilinan J."/>
            <person name="Park H.-J."/>
            <person name="Ramirez L."/>
            <person name="Alfaro M."/>
            <person name="Sun H."/>
            <person name="Tritt A."/>
            <person name="Yoshinaga Y."/>
            <person name="Zwiers L.-H."/>
            <person name="Turgeon B."/>
            <person name="Goodwin S."/>
            <person name="Spatafora J."/>
            <person name="Crous P."/>
            <person name="Grigoriev I."/>
        </authorList>
    </citation>
    <scope>NUCLEOTIDE SEQUENCE</scope>
    <source>
        <strain evidence="2">CBS 119925</strain>
    </source>
</reference>
<feature type="transmembrane region" description="Helical" evidence="1">
    <location>
        <begin position="6"/>
        <end position="25"/>
    </location>
</feature>
<feature type="transmembrane region" description="Helical" evidence="1">
    <location>
        <begin position="104"/>
        <end position="126"/>
    </location>
</feature>
<keyword evidence="1" id="KW-1133">Transmembrane helix</keyword>
<keyword evidence="3" id="KW-1185">Reference proteome</keyword>
<gene>
    <name evidence="2" type="ORF">M011DRAFT_469972</name>
</gene>
<evidence type="ECO:0000313" key="3">
    <source>
        <dbReference type="Proteomes" id="UP000799440"/>
    </source>
</evidence>